<sequence>MSLALILGHTSRVLLTLHRQERISSFLSGSRTILFTEDFFFPASSLFEFFTGMIIFICLLSVELKSLWCKSSWKGIQTEKRRNTEATNKHCGPYIKQLFDRVHSNQPQFVDGLDASSLSETAQKIAGLSNDTARWITGTLPQNI</sequence>
<keyword evidence="1" id="KW-0812">Transmembrane</keyword>
<accession>A0A822ZKD8</accession>
<dbReference type="AlphaFoldDB" id="A0A822ZKD8"/>
<evidence type="ECO:0000256" key="1">
    <source>
        <dbReference type="SAM" id="Phobius"/>
    </source>
</evidence>
<proteinExistence type="predicted"/>
<evidence type="ECO:0000313" key="2">
    <source>
        <dbReference type="EMBL" id="DAD44980.1"/>
    </source>
</evidence>
<keyword evidence="1" id="KW-0472">Membrane</keyword>
<organism evidence="2 3">
    <name type="scientific">Nelumbo nucifera</name>
    <name type="common">Sacred lotus</name>
    <dbReference type="NCBI Taxonomy" id="4432"/>
    <lineage>
        <taxon>Eukaryota</taxon>
        <taxon>Viridiplantae</taxon>
        <taxon>Streptophyta</taxon>
        <taxon>Embryophyta</taxon>
        <taxon>Tracheophyta</taxon>
        <taxon>Spermatophyta</taxon>
        <taxon>Magnoliopsida</taxon>
        <taxon>Proteales</taxon>
        <taxon>Nelumbonaceae</taxon>
        <taxon>Nelumbo</taxon>
    </lineage>
</organism>
<dbReference type="Proteomes" id="UP000607653">
    <property type="component" value="Unassembled WGS sequence"/>
</dbReference>
<evidence type="ECO:0000313" key="3">
    <source>
        <dbReference type="Proteomes" id="UP000607653"/>
    </source>
</evidence>
<name>A0A822ZKD8_NELNU</name>
<feature type="transmembrane region" description="Helical" evidence="1">
    <location>
        <begin position="39"/>
        <end position="62"/>
    </location>
</feature>
<keyword evidence="3" id="KW-1185">Reference proteome</keyword>
<keyword evidence="1" id="KW-1133">Transmembrane helix</keyword>
<dbReference type="EMBL" id="DUZY01000007">
    <property type="protein sequence ID" value="DAD44980.1"/>
    <property type="molecule type" value="Genomic_DNA"/>
</dbReference>
<gene>
    <name evidence="2" type="ORF">HUJ06_003210</name>
</gene>
<reference evidence="2 3" key="1">
    <citation type="journal article" date="2020" name="Mol. Biol. Evol.">
        <title>Distinct Expression and Methylation Patterns for Genes with Different Fates following a Single Whole-Genome Duplication in Flowering Plants.</title>
        <authorList>
            <person name="Shi T."/>
            <person name="Rahmani R.S."/>
            <person name="Gugger P.F."/>
            <person name="Wang M."/>
            <person name="Li H."/>
            <person name="Zhang Y."/>
            <person name="Li Z."/>
            <person name="Wang Q."/>
            <person name="Van de Peer Y."/>
            <person name="Marchal K."/>
            <person name="Chen J."/>
        </authorList>
    </citation>
    <scope>NUCLEOTIDE SEQUENCE [LARGE SCALE GENOMIC DNA]</scope>
    <source>
        <tissue evidence="2">Leaf</tissue>
    </source>
</reference>
<comment type="caution">
    <text evidence="2">The sequence shown here is derived from an EMBL/GenBank/DDBJ whole genome shotgun (WGS) entry which is preliminary data.</text>
</comment>
<protein>
    <submittedName>
        <fullName evidence="2">Uncharacterized protein</fullName>
    </submittedName>
</protein>